<organism evidence="8 9">
    <name type="scientific">Roseateles chitinivorans</name>
    <dbReference type="NCBI Taxonomy" id="2917965"/>
    <lineage>
        <taxon>Bacteria</taxon>
        <taxon>Pseudomonadati</taxon>
        <taxon>Pseudomonadota</taxon>
        <taxon>Betaproteobacteria</taxon>
        <taxon>Burkholderiales</taxon>
        <taxon>Sphaerotilaceae</taxon>
        <taxon>Roseateles</taxon>
    </lineage>
</organism>
<dbReference type="PANTHER" id="PTHR30055:SF234">
    <property type="entry name" value="HTH-TYPE TRANSCRIPTIONAL REGULATOR BETI"/>
    <property type="match status" value="1"/>
</dbReference>
<dbReference type="InterPro" id="IPR023772">
    <property type="entry name" value="DNA-bd_HTH_TetR-type_CS"/>
</dbReference>
<dbReference type="InterPro" id="IPR050109">
    <property type="entry name" value="HTH-type_TetR-like_transc_reg"/>
</dbReference>
<dbReference type="EMBL" id="PEOG01000089">
    <property type="protein sequence ID" value="PIM50928.1"/>
    <property type="molecule type" value="Genomic_DNA"/>
</dbReference>
<dbReference type="InterPro" id="IPR001647">
    <property type="entry name" value="HTH_TetR"/>
</dbReference>
<evidence type="ECO:0000256" key="5">
    <source>
        <dbReference type="PROSITE-ProRule" id="PRU00335"/>
    </source>
</evidence>
<evidence type="ECO:0000256" key="3">
    <source>
        <dbReference type="ARBA" id="ARBA00023125"/>
    </source>
</evidence>
<feature type="region of interest" description="Disordered" evidence="6">
    <location>
        <begin position="1"/>
        <end position="23"/>
    </location>
</feature>
<evidence type="ECO:0000256" key="6">
    <source>
        <dbReference type="SAM" id="MobiDB-lite"/>
    </source>
</evidence>
<dbReference type="AlphaFoldDB" id="A0A2G9C3H8"/>
<keyword evidence="4" id="KW-0804">Transcription</keyword>
<feature type="region of interest" description="Disordered" evidence="6">
    <location>
        <begin position="124"/>
        <end position="160"/>
    </location>
</feature>
<gene>
    <name evidence="8" type="ORF">CS062_22395</name>
</gene>
<feature type="compositionally biased region" description="Gly residues" evidence="6">
    <location>
        <begin position="124"/>
        <end position="136"/>
    </location>
</feature>
<feature type="domain" description="HTH tetR-type" evidence="7">
    <location>
        <begin position="20"/>
        <end position="80"/>
    </location>
</feature>
<dbReference type="InterPro" id="IPR009057">
    <property type="entry name" value="Homeodomain-like_sf"/>
</dbReference>
<dbReference type="Proteomes" id="UP000231501">
    <property type="component" value="Unassembled WGS sequence"/>
</dbReference>
<protein>
    <recommendedName>
        <fullName evidence="7">HTH tetR-type domain-containing protein</fullName>
    </recommendedName>
</protein>
<evidence type="ECO:0000256" key="1">
    <source>
        <dbReference type="ARBA" id="ARBA00022491"/>
    </source>
</evidence>
<dbReference type="PRINTS" id="PR00455">
    <property type="entry name" value="HTHTETR"/>
</dbReference>
<feature type="DNA-binding region" description="H-T-H motif" evidence="5">
    <location>
        <begin position="43"/>
        <end position="62"/>
    </location>
</feature>
<accession>A0A2G9C3H8</accession>
<evidence type="ECO:0000313" key="8">
    <source>
        <dbReference type="EMBL" id="PIM50928.1"/>
    </source>
</evidence>
<dbReference type="SUPFAM" id="SSF46689">
    <property type="entry name" value="Homeodomain-like"/>
    <property type="match status" value="1"/>
</dbReference>
<keyword evidence="9" id="KW-1185">Reference proteome</keyword>
<name>A0A2G9C3H8_9BURK</name>
<dbReference type="Pfam" id="PF00440">
    <property type="entry name" value="TetR_N"/>
    <property type="match status" value="1"/>
</dbReference>
<dbReference type="PROSITE" id="PS01081">
    <property type="entry name" value="HTH_TETR_1"/>
    <property type="match status" value="1"/>
</dbReference>
<evidence type="ECO:0000259" key="7">
    <source>
        <dbReference type="PROSITE" id="PS50977"/>
    </source>
</evidence>
<evidence type="ECO:0000256" key="2">
    <source>
        <dbReference type="ARBA" id="ARBA00023015"/>
    </source>
</evidence>
<comment type="caution">
    <text evidence="8">The sequence shown here is derived from an EMBL/GenBank/DDBJ whole genome shotgun (WGS) entry which is preliminary data.</text>
</comment>
<evidence type="ECO:0000313" key="9">
    <source>
        <dbReference type="Proteomes" id="UP000231501"/>
    </source>
</evidence>
<feature type="region of interest" description="Disordered" evidence="6">
    <location>
        <begin position="176"/>
        <end position="228"/>
    </location>
</feature>
<dbReference type="GO" id="GO:0003700">
    <property type="term" value="F:DNA-binding transcription factor activity"/>
    <property type="evidence" value="ECO:0007669"/>
    <property type="project" value="TreeGrafter"/>
</dbReference>
<sequence>MNPERDTKPAGSAPAPRGRPSRRSMLLSTAIRVLQERGIRNMTLEEVCAASGVSRGAVYWHFRSKEVLVEESLAATTLPLEQLRRESWEDPCATLARGHGLRDPGAPARPLRDAAVQRVGAGRAGADGARAGGGHLVPGPALRGPAGGAGQRRPAAPDTARACHVDGLADRVHGLHAQGHRRRACAGAGLPPAGRRRTDAGSAPSGVSRLVAARCDPPWTGSDERHDP</sequence>
<dbReference type="GO" id="GO:0000976">
    <property type="term" value="F:transcription cis-regulatory region binding"/>
    <property type="evidence" value="ECO:0007669"/>
    <property type="project" value="TreeGrafter"/>
</dbReference>
<dbReference type="PROSITE" id="PS50977">
    <property type="entry name" value="HTH_TETR_2"/>
    <property type="match status" value="1"/>
</dbReference>
<evidence type="ECO:0000256" key="4">
    <source>
        <dbReference type="ARBA" id="ARBA00023163"/>
    </source>
</evidence>
<keyword evidence="2" id="KW-0805">Transcription regulation</keyword>
<keyword evidence="1" id="KW-0678">Repressor</keyword>
<keyword evidence="3 5" id="KW-0238">DNA-binding</keyword>
<dbReference type="PANTHER" id="PTHR30055">
    <property type="entry name" value="HTH-TYPE TRANSCRIPTIONAL REGULATOR RUTR"/>
    <property type="match status" value="1"/>
</dbReference>
<proteinExistence type="predicted"/>
<dbReference type="OrthoDB" id="5523834at2"/>
<feature type="compositionally biased region" description="Low complexity" evidence="6">
    <location>
        <begin position="9"/>
        <end position="18"/>
    </location>
</feature>
<dbReference type="Gene3D" id="1.10.357.10">
    <property type="entry name" value="Tetracycline Repressor, domain 2"/>
    <property type="match status" value="1"/>
</dbReference>
<reference evidence="8 9" key="1">
    <citation type="submission" date="2017-11" db="EMBL/GenBank/DDBJ databases">
        <title>Draft genome sequence of Mitsuaria sp. HWN-4.</title>
        <authorList>
            <person name="Gundlapally S.R."/>
        </authorList>
    </citation>
    <scope>NUCLEOTIDE SEQUENCE [LARGE SCALE GENOMIC DNA]</scope>
    <source>
        <strain evidence="8 9">HWN-4</strain>
    </source>
</reference>